<dbReference type="InterPro" id="IPR009057">
    <property type="entry name" value="Homeodomain-like_sf"/>
</dbReference>
<evidence type="ECO:0000256" key="7">
    <source>
        <dbReference type="SAM" id="MobiDB-lite"/>
    </source>
</evidence>
<keyword evidence="5 6" id="KW-0539">Nucleus</keyword>
<evidence type="ECO:0000259" key="8">
    <source>
        <dbReference type="PROSITE" id="PS50071"/>
    </source>
</evidence>
<dbReference type="Pfam" id="PF05920">
    <property type="entry name" value="Homeobox_KN"/>
    <property type="match status" value="1"/>
</dbReference>
<dbReference type="EMBL" id="JABDTM020018217">
    <property type="protein sequence ID" value="KAH0818179.1"/>
    <property type="molecule type" value="Genomic_DNA"/>
</dbReference>
<comment type="similarity">
    <text evidence="2">Belongs to the TALE/PBX homeobox family.</text>
</comment>
<sequence>MTEAKGLWLSGSVLCRRLIFKVAGGFPIIKSQERHAQRPPRNTQEEPPDPQLMPLDNMLIAEVVAGLGKGGSASAAVQANQLDNSIEHSDYRAKPAQIRQIYHQEFKKHAPPYNECLTRYLDARRKRHPFTKQASEILNKYFYSHLSNLYPSEEVKKELAGKCGITVNQVSNWFGLKRSRYRNNIGKVQEEANLYIQSKL</sequence>
<keyword evidence="4 6" id="KW-0371">Homeobox</keyword>
<reference evidence="10" key="2">
    <citation type="submission" date="2021-08" db="EMBL/GenBank/DDBJ databases">
        <authorList>
            <person name="Eriksson T."/>
        </authorList>
    </citation>
    <scope>NUCLEOTIDE SEQUENCE</scope>
    <source>
        <strain evidence="10">Stoneville</strain>
        <tissue evidence="10">Whole head</tissue>
    </source>
</reference>
<comment type="subcellular location">
    <subcellularLocation>
        <location evidence="1 6">Nucleus</location>
    </subcellularLocation>
</comment>
<dbReference type="GO" id="GO:0003700">
    <property type="term" value="F:DNA-binding transcription factor activity"/>
    <property type="evidence" value="ECO:0007669"/>
    <property type="project" value="InterPro"/>
</dbReference>
<evidence type="ECO:0000313" key="10">
    <source>
        <dbReference type="EMBL" id="KAH0818179.1"/>
    </source>
</evidence>
<dbReference type="PANTHER" id="PTHR11850">
    <property type="entry name" value="HOMEOBOX PROTEIN TRANSCRIPTION FACTORS"/>
    <property type="match status" value="1"/>
</dbReference>
<evidence type="ECO:0000256" key="3">
    <source>
        <dbReference type="ARBA" id="ARBA00023125"/>
    </source>
</evidence>
<reference evidence="10" key="1">
    <citation type="journal article" date="2020" name="J Insects Food Feed">
        <title>The yellow mealworm (Tenebrio molitor) genome: a resource for the emerging insects as food and feed industry.</title>
        <authorList>
            <person name="Eriksson T."/>
            <person name="Andere A."/>
            <person name="Kelstrup H."/>
            <person name="Emery V."/>
            <person name="Picard C."/>
        </authorList>
    </citation>
    <scope>NUCLEOTIDE SEQUENCE</scope>
    <source>
        <strain evidence="10">Stoneville</strain>
        <tissue evidence="10">Whole head</tissue>
    </source>
</reference>
<dbReference type="PROSITE" id="PS50071">
    <property type="entry name" value="HOMEOBOX_2"/>
    <property type="match status" value="1"/>
</dbReference>
<dbReference type="AlphaFoldDB" id="A0A8J6HP34"/>
<evidence type="ECO:0000256" key="1">
    <source>
        <dbReference type="ARBA" id="ARBA00004123"/>
    </source>
</evidence>
<dbReference type="Pfam" id="PF03792">
    <property type="entry name" value="PBC"/>
    <property type="match status" value="1"/>
</dbReference>
<evidence type="ECO:0000256" key="6">
    <source>
        <dbReference type="PROSITE-ProRule" id="PRU00108"/>
    </source>
</evidence>
<evidence type="ECO:0000256" key="2">
    <source>
        <dbReference type="ARBA" id="ARBA00007601"/>
    </source>
</evidence>
<dbReference type="InterPro" id="IPR005542">
    <property type="entry name" value="PBX_PBC_dom"/>
</dbReference>
<protein>
    <recommendedName>
        <fullName evidence="12">Homeobox domain-containing protein</fullName>
    </recommendedName>
</protein>
<proteinExistence type="inferred from homology"/>
<evidence type="ECO:0008006" key="12">
    <source>
        <dbReference type="Google" id="ProtNLM"/>
    </source>
</evidence>
<dbReference type="InterPro" id="IPR050224">
    <property type="entry name" value="TALE_homeobox"/>
</dbReference>
<accession>A0A8J6HP34</accession>
<dbReference type="Proteomes" id="UP000719412">
    <property type="component" value="Unassembled WGS sequence"/>
</dbReference>
<evidence type="ECO:0000256" key="5">
    <source>
        <dbReference type="ARBA" id="ARBA00023242"/>
    </source>
</evidence>
<keyword evidence="3 6" id="KW-0238">DNA-binding</keyword>
<keyword evidence="11" id="KW-1185">Reference proteome</keyword>
<feature type="DNA-binding region" description="Homeobox" evidence="6">
    <location>
        <begin position="123"/>
        <end position="185"/>
    </location>
</feature>
<dbReference type="CDD" id="cd00086">
    <property type="entry name" value="homeodomain"/>
    <property type="match status" value="1"/>
</dbReference>
<dbReference type="Gene3D" id="1.10.10.60">
    <property type="entry name" value="Homeodomain-like"/>
    <property type="match status" value="1"/>
</dbReference>
<feature type="domain" description="Homeobox" evidence="8">
    <location>
        <begin position="121"/>
        <end position="184"/>
    </location>
</feature>
<dbReference type="SUPFAM" id="SSF46689">
    <property type="entry name" value="Homeodomain-like"/>
    <property type="match status" value="1"/>
</dbReference>
<dbReference type="PROSITE" id="PS51978">
    <property type="entry name" value="PBC"/>
    <property type="match status" value="1"/>
</dbReference>
<comment type="caution">
    <text evidence="10">The sequence shown here is derived from an EMBL/GenBank/DDBJ whole genome shotgun (WGS) entry which is preliminary data.</text>
</comment>
<feature type="domain" description="PBC" evidence="9">
    <location>
        <begin position="1"/>
        <end position="108"/>
    </location>
</feature>
<dbReference type="SMART" id="SM00389">
    <property type="entry name" value="HOX"/>
    <property type="match status" value="1"/>
</dbReference>
<gene>
    <name evidence="10" type="ORF">GEV33_004612</name>
</gene>
<dbReference type="GO" id="GO:0000987">
    <property type="term" value="F:cis-regulatory region sequence-specific DNA binding"/>
    <property type="evidence" value="ECO:0007669"/>
    <property type="project" value="UniProtKB-ARBA"/>
</dbReference>
<evidence type="ECO:0000259" key="9">
    <source>
        <dbReference type="PROSITE" id="PS51978"/>
    </source>
</evidence>
<evidence type="ECO:0000313" key="11">
    <source>
        <dbReference type="Proteomes" id="UP000719412"/>
    </source>
</evidence>
<dbReference type="InterPro" id="IPR008422">
    <property type="entry name" value="KN_HD"/>
</dbReference>
<dbReference type="GO" id="GO:0005634">
    <property type="term" value="C:nucleus"/>
    <property type="evidence" value="ECO:0007669"/>
    <property type="project" value="UniProtKB-SubCell"/>
</dbReference>
<evidence type="ECO:0000256" key="4">
    <source>
        <dbReference type="ARBA" id="ARBA00023155"/>
    </source>
</evidence>
<dbReference type="InterPro" id="IPR001356">
    <property type="entry name" value="HD"/>
</dbReference>
<feature type="region of interest" description="Disordered" evidence="7">
    <location>
        <begin position="31"/>
        <end position="53"/>
    </location>
</feature>
<organism evidence="10 11">
    <name type="scientific">Tenebrio molitor</name>
    <name type="common">Yellow mealworm beetle</name>
    <dbReference type="NCBI Taxonomy" id="7067"/>
    <lineage>
        <taxon>Eukaryota</taxon>
        <taxon>Metazoa</taxon>
        <taxon>Ecdysozoa</taxon>
        <taxon>Arthropoda</taxon>
        <taxon>Hexapoda</taxon>
        <taxon>Insecta</taxon>
        <taxon>Pterygota</taxon>
        <taxon>Neoptera</taxon>
        <taxon>Endopterygota</taxon>
        <taxon>Coleoptera</taxon>
        <taxon>Polyphaga</taxon>
        <taxon>Cucujiformia</taxon>
        <taxon>Tenebrionidae</taxon>
        <taxon>Tenebrio</taxon>
    </lineage>
</organism>
<name>A0A8J6HP34_TENMO</name>